<dbReference type="SUPFAM" id="SSF46785">
    <property type="entry name" value="Winged helix' DNA-binding domain"/>
    <property type="match status" value="1"/>
</dbReference>
<dbReference type="Gene3D" id="1.10.10.10">
    <property type="entry name" value="Winged helix-like DNA-binding domain superfamily/Winged helix DNA-binding domain"/>
    <property type="match status" value="1"/>
</dbReference>
<organism evidence="3 4">
    <name type="scientific">Neptunitalea chrysea</name>
    <dbReference type="NCBI Taxonomy" id="1647581"/>
    <lineage>
        <taxon>Bacteria</taxon>
        <taxon>Pseudomonadati</taxon>
        <taxon>Bacteroidota</taxon>
        <taxon>Flavobacteriia</taxon>
        <taxon>Flavobacteriales</taxon>
        <taxon>Flavobacteriaceae</taxon>
        <taxon>Neptunitalea</taxon>
    </lineage>
</organism>
<dbReference type="PANTHER" id="PTHR34580">
    <property type="match status" value="1"/>
</dbReference>
<accession>A0A9W6B488</accession>
<gene>
    <name evidence="3" type="ORF">NBRC110019_13080</name>
</gene>
<evidence type="ECO:0000259" key="1">
    <source>
        <dbReference type="Pfam" id="PF08279"/>
    </source>
</evidence>
<keyword evidence="4" id="KW-1185">Reference proteome</keyword>
<dbReference type="AlphaFoldDB" id="A0A9W6B488"/>
<dbReference type="Pfam" id="PF08279">
    <property type="entry name" value="HTH_11"/>
    <property type="match status" value="1"/>
</dbReference>
<evidence type="ECO:0000313" key="4">
    <source>
        <dbReference type="Proteomes" id="UP001143545"/>
    </source>
</evidence>
<feature type="domain" description="WYL" evidence="2">
    <location>
        <begin position="141"/>
        <end position="207"/>
    </location>
</feature>
<dbReference type="PROSITE" id="PS52050">
    <property type="entry name" value="WYL"/>
    <property type="match status" value="1"/>
</dbReference>
<dbReference type="Proteomes" id="UP001143545">
    <property type="component" value="Unassembled WGS sequence"/>
</dbReference>
<dbReference type="InterPro" id="IPR036390">
    <property type="entry name" value="WH_DNA-bd_sf"/>
</dbReference>
<protein>
    <submittedName>
        <fullName evidence="3">Transcriptional regulator</fullName>
    </submittedName>
</protein>
<dbReference type="InterPro" id="IPR013196">
    <property type="entry name" value="HTH_11"/>
</dbReference>
<evidence type="ECO:0000259" key="2">
    <source>
        <dbReference type="Pfam" id="PF13280"/>
    </source>
</evidence>
<dbReference type="InterPro" id="IPR036388">
    <property type="entry name" value="WH-like_DNA-bd_sf"/>
</dbReference>
<feature type="domain" description="Helix-turn-helix type 11" evidence="1">
    <location>
        <begin position="19"/>
        <end position="61"/>
    </location>
</feature>
<dbReference type="RefSeq" id="WP_281753473.1">
    <property type="nucleotide sequence ID" value="NZ_BRVP01000007.1"/>
</dbReference>
<proteinExistence type="predicted"/>
<name>A0A9W6B488_9FLAO</name>
<reference evidence="3" key="1">
    <citation type="submission" date="2022-07" db="EMBL/GenBank/DDBJ databases">
        <title>Taxonomy of Novel Oxalotrophic and Methylotrophic Bacteria.</title>
        <authorList>
            <person name="Sahin N."/>
            <person name="Tani A."/>
        </authorList>
    </citation>
    <scope>NUCLEOTIDE SEQUENCE</scope>
    <source>
        <strain evidence="3">AM327</strain>
    </source>
</reference>
<sequence>MDEKPRITRLTAIVTDLQSQCITTAKSLAIKYGVSVRTIYRDIRTLENSGIPIITEEGKGYSLMEGYKLPPVMFTEDEANALITVAQMIEHNSDVSLIENYNNAITKIKSVLQYSQKEKTDLLSDRIWVRNNASANNPAKYLITIQAALTNFQLLDIAYNSLENNFTHRIVEPFAIYSTQGNWLLIAFCRLRNEFRTFRIDLIQQLSVLNDRFEPHKMTMQEYFNICKEKYMKTHDIPLS</sequence>
<dbReference type="InterPro" id="IPR026881">
    <property type="entry name" value="WYL_dom"/>
</dbReference>
<dbReference type="EMBL" id="BRVP01000007">
    <property type="protein sequence ID" value="GLB52269.1"/>
    <property type="molecule type" value="Genomic_DNA"/>
</dbReference>
<dbReference type="PANTHER" id="PTHR34580:SF1">
    <property type="entry name" value="PROTEIN PAFC"/>
    <property type="match status" value="1"/>
</dbReference>
<comment type="caution">
    <text evidence="3">The sequence shown here is derived from an EMBL/GenBank/DDBJ whole genome shotgun (WGS) entry which is preliminary data.</text>
</comment>
<dbReference type="Pfam" id="PF13280">
    <property type="entry name" value="WYL"/>
    <property type="match status" value="1"/>
</dbReference>
<dbReference type="InterPro" id="IPR051534">
    <property type="entry name" value="CBASS_pafABC_assoc_protein"/>
</dbReference>
<evidence type="ECO:0000313" key="3">
    <source>
        <dbReference type="EMBL" id="GLB52269.1"/>
    </source>
</evidence>